<evidence type="ECO:0000256" key="3">
    <source>
        <dbReference type="HAMAP-Rule" id="MF_00187"/>
    </source>
</evidence>
<dbReference type="HAMAP" id="MF_00187">
    <property type="entry name" value="FdhD"/>
    <property type="match status" value="1"/>
</dbReference>
<dbReference type="GO" id="GO:0006777">
    <property type="term" value="P:Mo-molybdopterin cofactor biosynthetic process"/>
    <property type="evidence" value="ECO:0007669"/>
    <property type="project" value="UniProtKB-UniRule"/>
</dbReference>
<dbReference type="InterPro" id="IPR003786">
    <property type="entry name" value="FdhD"/>
</dbReference>
<organism evidence="4 5">
    <name type="scientific">Rhodobaculum claviforme</name>
    <dbReference type="NCBI Taxonomy" id="1549854"/>
    <lineage>
        <taxon>Bacteria</taxon>
        <taxon>Pseudomonadati</taxon>
        <taxon>Pseudomonadota</taxon>
        <taxon>Alphaproteobacteria</taxon>
        <taxon>Rhodobacterales</taxon>
        <taxon>Paracoccaceae</taxon>
        <taxon>Rhodobaculum</taxon>
    </lineage>
</organism>
<dbReference type="InterPro" id="IPR016193">
    <property type="entry name" value="Cytidine_deaminase-like"/>
</dbReference>
<keyword evidence="1 3" id="KW-0963">Cytoplasm</keyword>
<dbReference type="Proteomes" id="UP000706333">
    <property type="component" value="Unassembled WGS sequence"/>
</dbReference>
<keyword evidence="2 3" id="KW-0501">Molybdenum cofactor biosynthesis</keyword>
<dbReference type="Gene3D" id="3.40.140.10">
    <property type="entry name" value="Cytidine Deaminase, domain 2"/>
    <property type="match status" value="1"/>
</dbReference>
<name>A0A934TJW9_9RHOB</name>
<gene>
    <name evidence="3" type="primary">fdhD</name>
    <name evidence="4" type="ORF">CCR87_09275</name>
</gene>
<dbReference type="SUPFAM" id="SSF53927">
    <property type="entry name" value="Cytidine deaminase-like"/>
    <property type="match status" value="1"/>
</dbReference>
<comment type="function">
    <text evidence="3">Required for formate dehydrogenase (FDH) activity. Acts as a sulfur carrier protein that transfers sulfur from IscS to the molybdenum cofactor prior to its insertion into FDH.</text>
</comment>
<evidence type="ECO:0000256" key="2">
    <source>
        <dbReference type="ARBA" id="ARBA00023150"/>
    </source>
</evidence>
<dbReference type="GO" id="GO:0005737">
    <property type="term" value="C:cytoplasm"/>
    <property type="evidence" value="ECO:0007669"/>
    <property type="project" value="UniProtKB-SubCell"/>
</dbReference>
<comment type="subcellular location">
    <subcellularLocation>
        <location evidence="3">Cytoplasm</location>
    </subcellularLocation>
</comment>
<sequence length="274" mass="28209">MRTALPMPRHAWRAGRWQAGTRALPDEVAVALSYNGTAQAVMMATPADLEEFGLGFTLTEGIATRAEVEDITVAEVPGGLDVQMTLAAGAEARLAARRRAMAGPVGCGLCGLDTIAAALGAPPRVGATLTLTPAQITDAMARLPGNQRLHDATRAAHAAAFFTPAGGIMALREDVGRHNALDKLAGALARTGTEAARGAVVLTCRISIDMVQKAAALGTGLVIAASAPTAHAVRMADAAGLTLIGLARADGFEVFTHPHRIPDHIPDRRAADVA</sequence>
<dbReference type="PANTHER" id="PTHR30592:SF1">
    <property type="entry name" value="SULFUR CARRIER PROTEIN FDHD"/>
    <property type="match status" value="1"/>
</dbReference>
<feature type="active site" description="Cysteine persulfide intermediate" evidence="3">
    <location>
        <position position="107"/>
    </location>
</feature>
<proteinExistence type="inferred from homology"/>
<protein>
    <recommendedName>
        <fullName evidence="3">Sulfur carrier protein FdhD</fullName>
    </recommendedName>
</protein>
<dbReference type="Pfam" id="PF02634">
    <property type="entry name" value="FdhD-NarQ"/>
    <property type="match status" value="1"/>
</dbReference>
<reference evidence="4" key="2">
    <citation type="journal article" date="2020" name="Microorganisms">
        <title>Osmotic Adaptation and Compatible Solute Biosynthesis of Phototrophic Bacteria as Revealed from Genome Analyses.</title>
        <authorList>
            <person name="Imhoff J.F."/>
            <person name="Rahn T."/>
            <person name="Kunzel S."/>
            <person name="Keller A."/>
            <person name="Neulinger S.C."/>
        </authorList>
    </citation>
    <scope>NUCLEOTIDE SEQUENCE</scope>
    <source>
        <strain evidence="4">LMG 28126</strain>
    </source>
</reference>
<dbReference type="NCBIfam" id="TIGR00129">
    <property type="entry name" value="fdhD_narQ"/>
    <property type="match status" value="1"/>
</dbReference>
<reference evidence="4" key="1">
    <citation type="submission" date="2017-05" db="EMBL/GenBank/DDBJ databases">
        <authorList>
            <person name="Imhoff J.F."/>
            <person name="Rahn T."/>
            <person name="Kuenzel S."/>
            <person name="Neulinger S.C."/>
        </authorList>
    </citation>
    <scope>NUCLEOTIDE SEQUENCE</scope>
    <source>
        <strain evidence="4">LMG 28126</strain>
    </source>
</reference>
<comment type="caution">
    <text evidence="3">Lacks conserved residue(s) required for the propagation of feature annotation.</text>
</comment>
<evidence type="ECO:0000313" key="4">
    <source>
        <dbReference type="EMBL" id="MBK5927515.1"/>
    </source>
</evidence>
<accession>A0A934TJW9</accession>
<dbReference type="Gene3D" id="3.10.20.10">
    <property type="match status" value="1"/>
</dbReference>
<evidence type="ECO:0000256" key="1">
    <source>
        <dbReference type="ARBA" id="ARBA00022490"/>
    </source>
</evidence>
<keyword evidence="5" id="KW-1185">Reference proteome</keyword>
<comment type="caution">
    <text evidence="4">The sequence shown here is derived from an EMBL/GenBank/DDBJ whole genome shotgun (WGS) entry which is preliminary data.</text>
</comment>
<dbReference type="PIRSF" id="PIRSF015626">
    <property type="entry name" value="FdhD"/>
    <property type="match status" value="1"/>
</dbReference>
<dbReference type="PANTHER" id="PTHR30592">
    <property type="entry name" value="FORMATE DEHYDROGENASE"/>
    <property type="match status" value="1"/>
</dbReference>
<dbReference type="GO" id="GO:0097163">
    <property type="term" value="F:sulfur carrier activity"/>
    <property type="evidence" value="ECO:0007669"/>
    <property type="project" value="UniProtKB-UniRule"/>
</dbReference>
<dbReference type="GO" id="GO:0016783">
    <property type="term" value="F:sulfurtransferase activity"/>
    <property type="evidence" value="ECO:0007669"/>
    <property type="project" value="InterPro"/>
</dbReference>
<dbReference type="EMBL" id="NHSD01000255">
    <property type="protein sequence ID" value="MBK5927515.1"/>
    <property type="molecule type" value="Genomic_DNA"/>
</dbReference>
<evidence type="ECO:0000313" key="5">
    <source>
        <dbReference type="Proteomes" id="UP000706333"/>
    </source>
</evidence>
<dbReference type="AlphaFoldDB" id="A0A934TJW9"/>
<comment type="similarity">
    <text evidence="3">Belongs to the FdhD family.</text>
</comment>